<dbReference type="Proteomes" id="UP000654482">
    <property type="component" value="Unassembled WGS sequence"/>
</dbReference>
<protein>
    <submittedName>
        <fullName evidence="1">Uncharacterized protein</fullName>
    </submittedName>
</protein>
<evidence type="ECO:0000313" key="2">
    <source>
        <dbReference type="Proteomes" id="UP000654482"/>
    </source>
</evidence>
<organism evidence="1 2">
    <name type="scientific">Lusitaniella coriacea LEGE 07157</name>
    <dbReference type="NCBI Taxonomy" id="945747"/>
    <lineage>
        <taxon>Bacteria</taxon>
        <taxon>Bacillati</taxon>
        <taxon>Cyanobacteriota</taxon>
        <taxon>Cyanophyceae</taxon>
        <taxon>Spirulinales</taxon>
        <taxon>Lusitaniellaceae</taxon>
        <taxon>Lusitaniella</taxon>
    </lineage>
</organism>
<dbReference type="EMBL" id="JADEWZ010000018">
    <property type="protein sequence ID" value="MBE9116891.1"/>
    <property type="molecule type" value="Genomic_DNA"/>
</dbReference>
<reference evidence="1" key="1">
    <citation type="submission" date="2020-10" db="EMBL/GenBank/DDBJ databases">
        <authorList>
            <person name="Castelo-Branco R."/>
            <person name="Eusebio N."/>
            <person name="Adriana R."/>
            <person name="Vieira A."/>
            <person name="Brugerolle De Fraissinette N."/>
            <person name="Rezende De Castro R."/>
            <person name="Schneider M.P."/>
            <person name="Vasconcelos V."/>
            <person name="Leao P.N."/>
        </authorList>
    </citation>
    <scope>NUCLEOTIDE SEQUENCE</scope>
    <source>
        <strain evidence="1">LEGE 07157</strain>
    </source>
</reference>
<gene>
    <name evidence="1" type="ORF">IQ249_13370</name>
</gene>
<accession>A0A8J7E001</accession>
<evidence type="ECO:0000313" key="1">
    <source>
        <dbReference type="EMBL" id="MBE9116891.1"/>
    </source>
</evidence>
<sequence length="197" mass="22142">MLTEIVRPLVRTQIRLLANSQATRRTLVNTIVKWLGYLGVYAEVTRLETNSEQIQVSLTVKKPEGCDATDWETILGNLNRSAEEVNPGKLTYAQLPEKQQRKLQRLLAYMIQVGEPGQTVCWEEICPQLQEMDLEETWLQGIRSAIKVPQSIDSLILGLDPDSAAIALEKAVSIAFLDRRINPEEDRTLAALLAAMK</sequence>
<dbReference type="RefSeq" id="WP_194029980.1">
    <property type="nucleotide sequence ID" value="NZ_JADEWZ010000018.1"/>
</dbReference>
<dbReference type="AlphaFoldDB" id="A0A8J7E001"/>
<keyword evidence="2" id="KW-1185">Reference proteome</keyword>
<proteinExistence type="predicted"/>
<comment type="caution">
    <text evidence="1">The sequence shown here is derived from an EMBL/GenBank/DDBJ whole genome shotgun (WGS) entry which is preliminary data.</text>
</comment>
<name>A0A8J7E001_9CYAN</name>